<accession>A0A382NCQ5</accession>
<feature type="non-terminal residue" evidence="2">
    <location>
        <position position="169"/>
    </location>
</feature>
<protein>
    <recommendedName>
        <fullName evidence="1">HTH cro/C1-type domain-containing protein</fullName>
    </recommendedName>
</protein>
<dbReference type="InterPro" id="IPR001387">
    <property type="entry name" value="Cro/C1-type_HTH"/>
</dbReference>
<dbReference type="PROSITE" id="PS50943">
    <property type="entry name" value="HTH_CROC1"/>
    <property type="match status" value="1"/>
</dbReference>
<dbReference type="CDD" id="cd00093">
    <property type="entry name" value="HTH_XRE"/>
    <property type="match status" value="1"/>
</dbReference>
<evidence type="ECO:0000259" key="1">
    <source>
        <dbReference type="PROSITE" id="PS50943"/>
    </source>
</evidence>
<gene>
    <name evidence="2" type="ORF">METZ01_LOCUS310366</name>
</gene>
<sequence length="169" mass="19853">MIVKDDIPALSWNLRYLASREEKDPTNWAQQVSKRTRNFIKEERVKELLEGSKHSDQELKVLIDQYGIEKEQLLSGQLYQEDIELSKSNIIFLVDLLPDRENQIWADELGVKPQQISRWKKGEISPQSKNIKKLLRLHGLESELDLNTVPLFLMLEPISAFKKKEWVKK</sequence>
<feature type="domain" description="HTH cro/C1-type" evidence="1">
    <location>
        <begin position="106"/>
        <end position="146"/>
    </location>
</feature>
<evidence type="ECO:0000313" key="2">
    <source>
        <dbReference type="EMBL" id="SVC57512.1"/>
    </source>
</evidence>
<name>A0A382NCQ5_9ZZZZ</name>
<proteinExistence type="predicted"/>
<dbReference type="AlphaFoldDB" id="A0A382NCQ5"/>
<dbReference type="EMBL" id="UINC01098750">
    <property type="protein sequence ID" value="SVC57512.1"/>
    <property type="molecule type" value="Genomic_DNA"/>
</dbReference>
<dbReference type="Pfam" id="PF01381">
    <property type="entry name" value="HTH_3"/>
    <property type="match status" value="1"/>
</dbReference>
<organism evidence="2">
    <name type="scientific">marine metagenome</name>
    <dbReference type="NCBI Taxonomy" id="408172"/>
    <lineage>
        <taxon>unclassified sequences</taxon>
        <taxon>metagenomes</taxon>
        <taxon>ecological metagenomes</taxon>
    </lineage>
</organism>
<reference evidence="2" key="1">
    <citation type="submission" date="2018-05" db="EMBL/GenBank/DDBJ databases">
        <authorList>
            <person name="Lanie J.A."/>
            <person name="Ng W.-L."/>
            <person name="Kazmierczak K.M."/>
            <person name="Andrzejewski T.M."/>
            <person name="Davidsen T.M."/>
            <person name="Wayne K.J."/>
            <person name="Tettelin H."/>
            <person name="Glass J.I."/>
            <person name="Rusch D."/>
            <person name="Podicherti R."/>
            <person name="Tsui H.-C.T."/>
            <person name="Winkler M.E."/>
        </authorList>
    </citation>
    <scope>NUCLEOTIDE SEQUENCE</scope>
</reference>